<dbReference type="EMBL" id="CAJSLV010000103">
    <property type="protein sequence ID" value="CAG6398412.1"/>
    <property type="molecule type" value="Genomic_DNA"/>
</dbReference>
<organism evidence="8 9">
    <name type="scientific">Actinacidiphila cocklensis</name>
    <dbReference type="NCBI Taxonomy" id="887465"/>
    <lineage>
        <taxon>Bacteria</taxon>
        <taxon>Bacillati</taxon>
        <taxon>Actinomycetota</taxon>
        <taxon>Actinomycetes</taxon>
        <taxon>Kitasatosporales</taxon>
        <taxon>Streptomycetaceae</taxon>
        <taxon>Actinacidiphila</taxon>
    </lineage>
</organism>
<dbReference type="InterPro" id="IPR011610">
    <property type="entry name" value="SAM_mthyl_Trfase_ML2640-like"/>
</dbReference>
<keyword evidence="5 6" id="KW-0949">S-adenosyl-L-methionine</keyword>
<dbReference type="GO" id="GO:0008168">
    <property type="term" value="F:methyltransferase activity"/>
    <property type="evidence" value="ECO:0007669"/>
    <property type="project" value="UniProtKB-UniRule"/>
</dbReference>
<name>A0A9W4GVB4_9ACTN</name>
<evidence type="ECO:0000256" key="1">
    <source>
        <dbReference type="ARBA" id="ARBA00003907"/>
    </source>
</evidence>
<feature type="region of interest" description="Disordered" evidence="7">
    <location>
        <begin position="1"/>
        <end position="25"/>
    </location>
</feature>
<dbReference type="NCBIfam" id="TIGR00027">
    <property type="entry name" value="mthyl_TIGR00027"/>
    <property type="match status" value="1"/>
</dbReference>
<protein>
    <recommendedName>
        <fullName evidence="6">S-adenosyl-L-methionine-dependent methyltransferase</fullName>
        <ecNumber evidence="6">2.1.1.-</ecNumber>
    </recommendedName>
</protein>
<dbReference type="RefSeq" id="WP_251499764.1">
    <property type="nucleotide sequence ID" value="NZ_CAJSLV010000103.1"/>
</dbReference>
<dbReference type="InterPro" id="IPR007213">
    <property type="entry name" value="Ppm1/Ppm2/Tcmp"/>
</dbReference>
<dbReference type="InterPro" id="IPR029063">
    <property type="entry name" value="SAM-dependent_MTases_sf"/>
</dbReference>
<feature type="compositionally biased region" description="Low complexity" evidence="7">
    <location>
        <begin position="1"/>
        <end position="17"/>
    </location>
</feature>
<comment type="function">
    <text evidence="1 6">Exhibits S-adenosyl-L-methionine-dependent methyltransferase activity.</text>
</comment>
<dbReference type="EC" id="2.1.1.-" evidence="6"/>
<comment type="caution">
    <text evidence="8">The sequence shown here is derived from an EMBL/GenBank/DDBJ whole genome shotgun (WGS) entry which is preliminary data.</text>
</comment>
<dbReference type="PANTHER" id="PTHR43619">
    <property type="entry name" value="S-ADENOSYL-L-METHIONINE-DEPENDENT METHYLTRANSFERASE YKTD-RELATED"/>
    <property type="match status" value="1"/>
</dbReference>
<evidence type="ECO:0000256" key="5">
    <source>
        <dbReference type="ARBA" id="ARBA00022691"/>
    </source>
</evidence>
<keyword evidence="3 6" id="KW-0489">Methyltransferase</keyword>
<evidence type="ECO:0000256" key="3">
    <source>
        <dbReference type="ARBA" id="ARBA00022603"/>
    </source>
</evidence>
<dbReference type="SUPFAM" id="SSF53335">
    <property type="entry name" value="S-adenosyl-L-methionine-dependent methyltransferases"/>
    <property type="match status" value="1"/>
</dbReference>
<accession>A0A9W4GVB4</accession>
<gene>
    <name evidence="8" type="ORF">SCOCK_70096</name>
</gene>
<dbReference type="Proteomes" id="UP001152519">
    <property type="component" value="Unassembled WGS sequence"/>
</dbReference>
<reference evidence="8" key="1">
    <citation type="submission" date="2021-05" db="EMBL/GenBank/DDBJ databases">
        <authorList>
            <person name="Arsene-Ploetze F."/>
        </authorList>
    </citation>
    <scope>NUCLEOTIDE SEQUENCE</scope>
    <source>
        <strain evidence="8">DSM 42138</strain>
    </source>
</reference>
<dbReference type="Gene3D" id="3.40.50.150">
    <property type="entry name" value="Vaccinia Virus protein VP39"/>
    <property type="match status" value="1"/>
</dbReference>
<dbReference type="PANTHER" id="PTHR43619:SF2">
    <property type="entry name" value="S-ADENOSYL-L-METHIONINE-DEPENDENT METHYLTRANSFERASES SUPERFAMILY PROTEIN"/>
    <property type="match status" value="1"/>
</dbReference>
<keyword evidence="4 8" id="KW-0808">Transferase</keyword>
<evidence type="ECO:0000256" key="7">
    <source>
        <dbReference type="SAM" id="MobiDB-lite"/>
    </source>
</evidence>
<dbReference type="AlphaFoldDB" id="A0A9W4GVB4"/>
<comment type="similarity">
    <text evidence="2 6">Belongs to the UPF0677 family.</text>
</comment>
<proteinExistence type="inferred from homology"/>
<dbReference type="Pfam" id="PF04072">
    <property type="entry name" value="LCM"/>
    <property type="match status" value="1"/>
</dbReference>
<evidence type="ECO:0000313" key="8">
    <source>
        <dbReference type="EMBL" id="CAG6398412.1"/>
    </source>
</evidence>
<sequence length="301" mass="32036">MTQTGRPSRTALSSARARAVHQRADSPPVFADPLAERIVDGLGEPPTPPGTPGMPAEVRLFMALRHRVAEDALRASAHTRQVVILGAGLDTFAYRNRDPALRVFEVDLPATQAWKRERLAASGIEVPDTVAFCPVDFAERNADEALDAAGFDRHAPAFFLMLGVVPYLTTDALLDTVHFIGGLPAPAEIVFDYNQPAAALPPHRRPARAAMVEAMARTGEPWQSFFTPDEIAAELADAGFFDVADAGWRECVARYALDGSLQDLFGGRIVHARAKGTATGALAATATGAVTAAAAGTERSQ</sequence>
<evidence type="ECO:0000256" key="2">
    <source>
        <dbReference type="ARBA" id="ARBA00008138"/>
    </source>
</evidence>
<evidence type="ECO:0000256" key="6">
    <source>
        <dbReference type="RuleBase" id="RU362030"/>
    </source>
</evidence>
<dbReference type="GO" id="GO:0032259">
    <property type="term" value="P:methylation"/>
    <property type="evidence" value="ECO:0007669"/>
    <property type="project" value="UniProtKB-KW"/>
</dbReference>
<evidence type="ECO:0000256" key="4">
    <source>
        <dbReference type="ARBA" id="ARBA00022679"/>
    </source>
</evidence>
<evidence type="ECO:0000313" key="9">
    <source>
        <dbReference type="Proteomes" id="UP001152519"/>
    </source>
</evidence>
<keyword evidence="9" id="KW-1185">Reference proteome</keyword>